<dbReference type="SMART" id="SM00456">
    <property type="entry name" value="WW"/>
    <property type="match status" value="1"/>
</dbReference>
<protein>
    <recommendedName>
        <fullName evidence="6">WW domain-containing protein</fullName>
    </recommendedName>
</protein>
<organism evidence="4 5">
    <name type="scientific">Coccomyxa subellipsoidea</name>
    <dbReference type="NCBI Taxonomy" id="248742"/>
    <lineage>
        <taxon>Eukaryota</taxon>
        <taxon>Viridiplantae</taxon>
        <taxon>Chlorophyta</taxon>
        <taxon>core chlorophytes</taxon>
        <taxon>Trebouxiophyceae</taxon>
        <taxon>Trebouxiophyceae incertae sedis</taxon>
        <taxon>Coccomyxaceae</taxon>
        <taxon>Coccomyxa</taxon>
    </lineage>
</organism>
<feature type="region of interest" description="Disordered" evidence="1">
    <location>
        <begin position="606"/>
        <end position="668"/>
    </location>
</feature>
<dbReference type="EMBL" id="JALJOT010000010">
    <property type="protein sequence ID" value="KAK9906369.1"/>
    <property type="molecule type" value="Genomic_DNA"/>
</dbReference>
<evidence type="ECO:0000259" key="3">
    <source>
        <dbReference type="PROSITE" id="PS50275"/>
    </source>
</evidence>
<feature type="region of interest" description="Disordered" evidence="1">
    <location>
        <begin position="869"/>
        <end position="892"/>
    </location>
</feature>
<dbReference type="PROSITE" id="PS50020">
    <property type="entry name" value="WW_DOMAIN_2"/>
    <property type="match status" value="1"/>
</dbReference>
<dbReference type="InterPro" id="IPR036020">
    <property type="entry name" value="WW_dom_sf"/>
</dbReference>
<feature type="compositionally biased region" description="Low complexity" evidence="1">
    <location>
        <begin position="459"/>
        <end position="472"/>
    </location>
</feature>
<dbReference type="PROSITE" id="PS50275">
    <property type="entry name" value="SAC"/>
    <property type="match status" value="1"/>
</dbReference>
<dbReference type="InterPro" id="IPR001202">
    <property type="entry name" value="WW_dom"/>
</dbReference>
<dbReference type="Gene3D" id="2.20.70.10">
    <property type="match status" value="1"/>
</dbReference>
<gene>
    <name evidence="4" type="ORF">WJX75_000693</name>
</gene>
<dbReference type="PANTHER" id="PTHR46817">
    <property type="entry name" value="PHOSPHOINOSITIDE PHOSPHATASE SAC9-RELATED"/>
    <property type="match status" value="1"/>
</dbReference>
<proteinExistence type="predicted"/>
<dbReference type="PROSITE" id="PS01159">
    <property type="entry name" value="WW_DOMAIN_1"/>
    <property type="match status" value="1"/>
</dbReference>
<sequence length="892" mass="98032">MDNGNGRQQSPNRDHFDPSAKRNSSCVVVKSKRQPETYSLVISLSTRWDTQVLQIDPQNGRLLFRNRKGADVFDTEGEALDVLSAMADIEIMERGCALLGYVPIGNIGMLLLATRLRNAATLPGGHVMRLVTESRWLQLPLPESGQRLTPEEVDRVEMMPKFTLNNAHYFCETADITRPFPSSHSVDDPSWEFVWNRWLAAFLRNVGLLSHCPHLLQGVVESRTLEDNRGLRYTLVLFSRRSRLHPGMRYIARGLNSLASPGNEIECEQLLWLAPQSADATLSWSSYVWRRGTVPIWWGVEIKSGGVGEATIVVSADRPYNGTKRYFRRLQKRYSPEDSSKTAFCSGGDADKEPSELEGVNTPVTCINLLRCNMQRKDELLLSEHFSEGLRTVRKRLPGAPLRVINFDWHGMVKDLREKGAVEGLWALLETIIAQSDISVGTLEPTEAAAQEESESSERAGSGAEASSSGSAPWGDEWKINWSSRQHGVVRYNCADSLDRTNAASYFGAVQVLSEQCRRLGIDIEASSAHIAALSEARGIARKKPAWNLDISSIHRRIKEDMRSSQRPKTGTGDPPPYNGDSSLPPGWEARKDEVTGREFYIDHNTRKTTWVRPASPMPAPAASTPDSNTPVGGSPDGSSADLASAADAASEAATSAAHAATEPECASKAEDQRFGLFGLGVDEVRSRLRPDLVAQHAEIFLINGDMNSNLYTSSRAMHSSILSLLQPDGSGMSKAGVGRLQNISVSVQRRWNNVLSDSTRQTIVELFLGLRLPSYFPSARLPFIDTLPLDEDSDVAESDTDEPFFSAARSQGWSPDLVNQHTVLEASRDAPVEEAAASAPWQQIGQEPGHILDQLTLSDVQQATQPVVPTSQGDLPLTAIGSGPQVKDLHL</sequence>
<dbReference type="CDD" id="cd00201">
    <property type="entry name" value="WW"/>
    <property type="match status" value="1"/>
</dbReference>
<dbReference type="Proteomes" id="UP001491310">
    <property type="component" value="Unassembled WGS sequence"/>
</dbReference>
<feature type="region of interest" description="Disordered" evidence="1">
    <location>
        <begin position="445"/>
        <end position="472"/>
    </location>
</feature>
<evidence type="ECO:0008006" key="6">
    <source>
        <dbReference type="Google" id="ProtNLM"/>
    </source>
</evidence>
<feature type="domain" description="SAC" evidence="3">
    <location>
        <begin position="159"/>
        <end position="522"/>
    </location>
</feature>
<feature type="region of interest" description="Disordered" evidence="1">
    <location>
        <begin position="558"/>
        <end position="590"/>
    </location>
</feature>
<keyword evidence="5" id="KW-1185">Reference proteome</keyword>
<evidence type="ECO:0000313" key="4">
    <source>
        <dbReference type="EMBL" id="KAK9906369.1"/>
    </source>
</evidence>
<dbReference type="Pfam" id="PF02383">
    <property type="entry name" value="Syja_N"/>
    <property type="match status" value="1"/>
</dbReference>
<feature type="domain" description="WW" evidence="2">
    <location>
        <begin position="582"/>
        <end position="616"/>
    </location>
</feature>
<reference evidence="4 5" key="1">
    <citation type="journal article" date="2024" name="Nat. Commun.">
        <title>Phylogenomics reveals the evolutionary origins of lichenization in chlorophyte algae.</title>
        <authorList>
            <person name="Puginier C."/>
            <person name="Libourel C."/>
            <person name="Otte J."/>
            <person name="Skaloud P."/>
            <person name="Haon M."/>
            <person name="Grisel S."/>
            <person name="Petersen M."/>
            <person name="Berrin J.G."/>
            <person name="Delaux P.M."/>
            <person name="Dal Grande F."/>
            <person name="Keller J."/>
        </authorList>
    </citation>
    <scope>NUCLEOTIDE SEQUENCE [LARGE SCALE GENOMIC DNA]</scope>
    <source>
        <strain evidence="4 5">SAG 216-7</strain>
    </source>
</reference>
<dbReference type="InterPro" id="IPR002013">
    <property type="entry name" value="SAC_dom"/>
</dbReference>
<feature type="compositionally biased region" description="Low complexity" evidence="1">
    <location>
        <begin position="639"/>
        <end position="663"/>
    </location>
</feature>
<name>A0ABR2YIZ0_9CHLO</name>
<feature type="compositionally biased region" description="Polar residues" evidence="1">
    <location>
        <begin position="1"/>
        <end position="11"/>
    </location>
</feature>
<dbReference type="Pfam" id="PF00397">
    <property type="entry name" value="WW"/>
    <property type="match status" value="1"/>
</dbReference>
<evidence type="ECO:0000259" key="2">
    <source>
        <dbReference type="PROSITE" id="PS50020"/>
    </source>
</evidence>
<comment type="caution">
    <text evidence="4">The sequence shown here is derived from an EMBL/GenBank/DDBJ whole genome shotgun (WGS) entry which is preliminary data.</text>
</comment>
<dbReference type="SUPFAM" id="SSF51045">
    <property type="entry name" value="WW domain"/>
    <property type="match status" value="1"/>
</dbReference>
<evidence type="ECO:0000313" key="5">
    <source>
        <dbReference type="Proteomes" id="UP001491310"/>
    </source>
</evidence>
<accession>A0ABR2YIZ0</accession>
<feature type="region of interest" description="Disordered" evidence="1">
    <location>
        <begin position="1"/>
        <end position="28"/>
    </location>
</feature>
<evidence type="ECO:0000256" key="1">
    <source>
        <dbReference type="SAM" id="MobiDB-lite"/>
    </source>
</evidence>
<dbReference type="PANTHER" id="PTHR46817:SF1">
    <property type="entry name" value="SAC DOMAIN-CONTAINING PROTEIN"/>
    <property type="match status" value="1"/>
</dbReference>